<reference evidence="1" key="1">
    <citation type="journal article" date="2021" name="Proc. Natl. Acad. Sci. U.S.A.">
        <title>A Catalog of Tens of Thousands of Viruses from Human Metagenomes Reveals Hidden Associations with Chronic Diseases.</title>
        <authorList>
            <person name="Tisza M.J."/>
            <person name="Buck C.B."/>
        </authorList>
    </citation>
    <scope>NUCLEOTIDE SEQUENCE</scope>
    <source>
        <strain evidence="1">CtZZK17</strain>
    </source>
</reference>
<proteinExistence type="predicted"/>
<organism evidence="1">
    <name type="scientific">Siphoviridae sp. ctZZK17</name>
    <dbReference type="NCBI Taxonomy" id="2826384"/>
    <lineage>
        <taxon>Viruses</taxon>
        <taxon>Duplodnaviria</taxon>
        <taxon>Heunggongvirae</taxon>
        <taxon>Uroviricota</taxon>
        <taxon>Caudoviricetes</taxon>
    </lineage>
</organism>
<dbReference type="EMBL" id="BK014947">
    <property type="protein sequence ID" value="DAD83940.1"/>
    <property type="molecule type" value="Genomic_DNA"/>
</dbReference>
<protein>
    <submittedName>
        <fullName evidence="1">Uncharacterized protein</fullName>
    </submittedName>
</protein>
<evidence type="ECO:0000313" key="1">
    <source>
        <dbReference type="EMBL" id="DAD83940.1"/>
    </source>
</evidence>
<sequence length="94" mass="10265">MRAVAALIFPIAPMARVISNPFSCCYPGVTWPTCIFGNDPGMADLSSPSDPAEVAQAKHACHGHTPLLRSFPRRHVIVNSHIPRPFRQNNTKSS</sequence>
<accession>A0A8S5MNZ9</accession>
<name>A0A8S5MNZ9_9CAUD</name>